<accession>U7D6W4</accession>
<evidence type="ECO:0000313" key="1">
    <source>
        <dbReference type="EMBL" id="ERP38705.1"/>
    </source>
</evidence>
<reference evidence="1 2" key="1">
    <citation type="journal article" date="2013" name="Environ. Microbiol.">
        <title>Genome analysis of Chitinivibrio alkaliphilus gen. nov., sp. nov., a novel extremely haloalkaliphilic anaerobic chitinolytic bacterium from the candidate phylum Termite Group 3.</title>
        <authorList>
            <person name="Sorokin D.Y."/>
            <person name="Gumerov V.M."/>
            <person name="Rakitin A.L."/>
            <person name="Beletsky A.V."/>
            <person name="Damste J.S."/>
            <person name="Muyzer G."/>
            <person name="Mardanov A.V."/>
            <person name="Ravin N.V."/>
        </authorList>
    </citation>
    <scope>NUCLEOTIDE SEQUENCE [LARGE SCALE GENOMIC DNA]</scope>
    <source>
        <strain evidence="1 2">ACht1</strain>
    </source>
</reference>
<sequence length="137" mass="15539">MAPELAVSGDIERVHHVFFARLTYTGVVHRECGRCLQQYDLPVSGVRKFVFKPEDDDGAYVRSETDVLTYTYAEGWVDVEEYLYEDLLLQVPMKAVCSKECSGVSSYSTKNEKGSSGVDHRWHALLKLQNSTNNNLE</sequence>
<dbReference type="InterPro" id="IPR003772">
    <property type="entry name" value="YceD"/>
</dbReference>
<dbReference type="AlphaFoldDB" id="U7D6W4"/>
<organism evidence="1 2">
    <name type="scientific">Chitinivibrio alkaliphilus ACht1</name>
    <dbReference type="NCBI Taxonomy" id="1313304"/>
    <lineage>
        <taxon>Bacteria</taxon>
        <taxon>Pseudomonadati</taxon>
        <taxon>Fibrobacterota</taxon>
        <taxon>Chitinivibrionia</taxon>
        <taxon>Chitinivibrionales</taxon>
        <taxon>Chitinivibrionaceae</taxon>
        <taxon>Chitinivibrio</taxon>
    </lineage>
</organism>
<gene>
    <name evidence="1" type="ORF">CALK_0722</name>
</gene>
<proteinExistence type="predicted"/>
<keyword evidence="2" id="KW-1185">Reference proteome</keyword>
<dbReference type="Pfam" id="PF02620">
    <property type="entry name" value="YceD"/>
    <property type="match status" value="1"/>
</dbReference>
<dbReference type="EMBL" id="ASJR01000005">
    <property type="protein sequence ID" value="ERP38705.1"/>
    <property type="molecule type" value="Genomic_DNA"/>
</dbReference>
<comment type="caution">
    <text evidence="1">The sequence shown here is derived from an EMBL/GenBank/DDBJ whole genome shotgun (WGS) entry which is preliminary data.</text>
</comment>
<evidence type="ECO:0000313" key="2">
    <source>
        <dbReference type="Proteomes" id="UP000017148"/>
    </source>
</evidence>
<dbReference type="STRING" id="1313304.CALK_0722"/>
<dbReference type="Proteomes" id="UP000017148">
    <property type="component" value="Unassembled WGS sequence"/>
</dbReference>
<dbReference type="eggNOG" id="COG1399">
    <property type="taxonomic scope" value="Bacteria"/>
</dbReference>
<name>U7D6W4_9BACT</name>
<protein>
    <submittedName>
        <fullName evidence="1">Uncharacterized protein</fullName>
    </submittedName>
</protein>